<comment type="caution">
    <text evidence="3">The sequence shown here is derived from an EMBL/GenBank/DDBJ whole genome shotgun (WGS) entry which is preliminary data.</text>
</comment>
<keyword evidence="4" id="KW-1185">Reference proteome</keyword>
<dbReference type="Pfam" id="PF05183">
    <property type="entry name" value="RdRP"/>
    <property type="match status" value="2"/>
</dbReference>
<protein>
    <recommendedName>
        <fullName evidence="1">RNA-dependent RNA polymerase</fullName>
        <ecNumber evidence="1">2.7.7.48</ecNumber>
    </recommendedName>
</protein>
<keyword evidence="1 3" id="KW-0696">RNA-directed RNA polymerase</keyword>
<dbReference type="InterPro" id="IPR057596">
    <property type="entry name" value="RDRP_core"/>
</dbReference>
<dbReference type="GO" id="GO:0030422">
    <property type="term" value="P:siRNA processing"/>
    <property type="evidence" value="ECO:0007669"/>
    <property type="project" value="TreeGrafter"/>
</dbReference>
<evidence type="ECO:0000256" key="1">
    <source>
        <dbReference type="RuleBase" id="RU363098"/>
    </source>
</evidence>
<evidence type="ECO:0000259" key="2">
    <source>
        <dbReference type="Pfam" id="PF05183"/>
    </source>
</evidence>
<dbReference type="OrthoDB" id="6513042at2759"/>
<dbReference type="PANTHER" id="PTHR23079:SF55">
    <property type="entry name" value="RNA-DIRECTED RNA POLYMERASE"/>
    <property type="match status" value="1"/>
</dbReference>
<dbReference type="GO" id="GO:0003968">
    <property type="term" value="F:RNA-directed RNA polymerase activity"/>
    <property type="evidence" value="ECO:0007669"/>
    <property type="project" value="UniProtKB-KW"/>
</dbReference>
<dbReference type="GO" id="GO:0031380">
    <property type="term" value="C:nuclear RNA-directed RNA polymerase complex"/>
    <property type="evidence" value="ECO:0007669"/>
    <property type="project" value="TreeGrafter"/>
</dbReference>
<dbReference type="AlphaFoldDB" id="A0A1C7LLZ4"/>
<dbReference type="EMBL" id="LUGG01000041">
    <property type="protein sequence ID" value="OBZ65791.1"/>
    <property type="molecule type" value="Genomic_DNA"/>
</dbReference>
<proteinExistence type="inferred from homology"/>
<dbReference type="EC" id="2.7.7.48" evidence="1"/>
<dbReference type="PANTHER" id="PTHR23079">
    <property type="entry name" value="RNA-DEPENDENT RNA POLYMERASE"/>
    <property type="match status" value="1"/>
</dbReference>
<dbReference type="InterPro" id="IPR007855">
    <property type="entry name" value="RDRP"/>
</dbReference>
<evidence type="ECO:0000313" key="4">
    <source>
        <dbReference type="Proteomes" id="UP000092993"/>
    </source>
</evidence>
<sequence>MEIDLSDVAFHATVWDVKRAIGGVLHGDEFFDASDPKARPMNFKVILGSGRGGMDIHHKPKPGVAEILEKTPYLDPAIEEFKSATIEKLNLGIHVKIIQFGVFYRRPGDPMTASRMFSNEYEISHKSKSAGILAFEYEHKLIRIVLGDPSTEQIQHNIAITFANIRKFAIGLDFGNPFICFELLTPPMLERQRWNRELTGVEWRDNRKFRQRLDSFDHAHAIVAPYAHNMRVILHDERDVHQFADLCVVAGLPRPRQANIEAFTCRFFSSKQLYNVRTWIKKLSWTVAFQIEALLHNGLLNTDDLLHCLLKPINNLYESYPETAGDTLRHFTEALRTKNPQESITECFNKVLPKSSEHRPLQLPKGTFQCHHVTFTPTRVLLEGPYVIQSNRVIRSYPGHQEHFIRVDFRDEDRLQYRWAREVDGTSLLTDRVGGILKNGFELGGRWFEFLAYSQSALREHAVWFLNPFHHPNEGYVTAQKIRDSLGDFSGVIKYPSKYAARIAQAFTATDPSVSIRRDQWEEMPDLALCKERPESQRHAIKPSAYQIRFLGYKGMVVIDERLRGVKMRLRKSMNKFKARNEALGEIEIARAFERPGISYLNRPLVTLLEDRGIDKKAFVSLQDRAKADIYTATDSITQTISFLKAHQLGTSYRLPILLQRLGTIGLGMARESSTGVLQDPFLDRLILYAKNHVLRDIKHAARMPIPDSYLLVGVADEGPAYVADGCQDVLTLNKQRFSNPGDPEPTYLKVQRVFAIGKPPDDKVCFFRNLKNVVVLPSCGTRSLASCLGGGDLDGDLYSIIKYSPLLLSDECNAASYLPVGTRALDHGGDSTVEDICNFIVEYINSDVLGLLSDRHLIIADQSNAEDATPRQTDYYESTRALGELFRNISIITPPPPSPATPPGLPHKQRLLSDSISLALKPYVERQLRHFNNDDNEVAEMKSLFQKLRRSCVISA</sequence>
<keyword evidence="1" id="KW-0548">Nucleotidyltransferase</keyword>
<feature type="domain" description="RDRP core" evidence="2">
    <location>
        <begin position="375"/>
        <end position="718"/>
    </location>
</feature>
<name>A0A1C7LLZ4_GRIFR</name>
<keyword evidence="1" id="KW-0808">Transferase</keyword>
<feature type="domain" description="RDRP core" evidence="2">
    <location>
        <begin position="751"/>
        <end position="866"/>
    </location>
</feature>
<keyword evidence="1" id="KW-0694">RNA-binding</keyword>
<reference evidence="3 4" key="1">
    <citation type="submission" date="2016-03" db="EMBL/GenBank/DDBJ databases">
        <title>Whole genome sequencing of Grifola frondosa 9006-11.</title>
        <authorList>
            <person name="Min B."/>
            <person name="Park H."/>
            <person name="Kim J.-G."/>
            <person name="Cho H."/>
            <person name="Oh Y.-L."/>
            <person name="Kong W.-S."/>
            <person name="Choi I.-G."/>
        </authorList>
    </citation>
    <scope>NUCLEOTIDE SEQUENCE [LARGE SCALE GENOMIC DNA]</scope>
    <source>
        <strain evidence="3 4">9006-11</strain>
    </source>
</reference>
<gene>
    <name evidence="3" type="primary">RDR1_3</name>
    <name evidence="3" type="ORF">A0H81_14349</name>
</gene>
<comment type="similarity">
    <text evidence="1">Belongs to the RdRP family.</text>
</comment>
<dbReference type="Proteomes" id="UP000092993">
    <property type="component" value="Unassembled WGS sequence"/>
</dbReference>
<accession>A0A1C7LLZ4</accession>
<evidence type="ECO:0000313" key="3">
    <source>
        <dbReference type="EMBL" id="OBZ65791.1"/>
    </source>
</evidence>
<organism evidence="3 4">
    <name type="scientific">Grifola frondosa</name>
    <name type="common">Maitake</name>
    <name type="synonym">Polyporus frondosus</name>
    <dbReference type="NCBI Taxonomy" id="5627"/>
    <lineage>
        <taxon>Eukaryota</taxon>
        <taxon>Fungi</taxon>
        <taxon>Dikarya</taxon>
        <taxon>Basidiomycota</taxon>
        <taxon>Agaricomycotina</taxon>
        <taxon>Agaricomycetes</taxon>
        <taxon>Polyporales</taxon>
        <taxon>Grifolaceae</taxon>
        <taxon>Grifola</taxon>
    </lineage>
</organism>
<dbReference type="OMA" id="FRRIDNG"/>
<dbReference type="STRING" id="5627.A0A1C7LLZ4"/>
<dbReference type="GO" id="GO:0003723">
    <property type="term" value="F:RNA binding"/>
    <property type="evidence" value="ECO:0007669"/>
    <property type="project" value="UniProtKB-KW"/>
</dbReference>
<comment type="catalytic activity">
    <reaction evidence="1">
        <text>RNA(n) + a ribonucleoside 5'-triphosphate = RNA(n+1) + diphosphate</text>
        <dbReference type="Rhea" id="RHEA:21248"/>
        <dbReference type="Rhea" id="RHEA-COMP:14527"/>
        <dbReference type="Rhea" id="RHEA-COMP:17342"/>
        <dbReference type="ChEBI" id="CHEBI:33019"/>
        <dbReference type="ChEBI" id="CHEBI:61557"/>
        <dbReference type="ChEBI" id="CHEBI:140395"/>
        <dbReference type="EC" id="2.7.7.48"/>
    </reaction>
</comment>